<reference evidence="1 2" key="1">
    <citation type="submission" date="2019-12" db="EMBL/GenBank/DDBJ databases">
        <authorList>
            <person name="Alioto T."/>
            <person name="Alioto T."/>
            <person name="Gomez Garrido J."/>
        </authorList>
    </citation>
    <scope>NUCLEOTIDE SEQUENCE [LARGE SCALE GENOMIC DNA]</scope>
</reference>
<sequence>MEGLSLLDLLPNTKMEGLSLSEDLRLLIQPKMEDLSLQPKPKMEGLSLFPSESNMEDLSYENLSRLVKSPDLLSRLLPLRLDGREKNVGFQWLGPHFFNFSQICKRSIAMLLSRTLQTTYYVRSVLSVEVS</sequence>
<evidence type="ECO:0000313" key="2">
    <source>
        <dbReference type="Proteomes" id="UP000594638"/>
    </source>
</evidence>
<organism evidence="1 2">
    <name type="scientific">Olea europaea subsp. europaea</name>
    <dbReference type="NCBI Taxonomy" id="158383"/>
    <lineage>
        <taxon>Eukaryota</taxon>
        <taxon>Viridiplantae</taxon>
        <taxon>Streptophyta</taxon>
        <taxon>Embryophyta</taxon>
        <taxon>Tracheophyta</taxon>
        <taxon>Spermatophyta</taxon>
        <taxon>Magnoliopsida</taxon>
        <taxon>eudicotyledons</taxon>
        <taxon>Gunneridae</taxon>
        <taxon>Pentapetalae</taxon>
        <taxon>asterids</taxon>
        <taxon>lamiids</taxon>
        <taxon>Lamiales</taxon>
        <taxon>Oleaceae</taxon>
        <taxon>Oleeae</taxon>
        <taxon>Olea</taxon>
    </lineage>
</organism>
<dbReference type="AlphaFoldDB" id="A0A8S0QCC9"/>
<gene>
    <name evidence="1" type="ORF">OLEA9_A027494</name>
</gene>
<dbReference type="EMBL" id="CACTIH010001821">
    <property type="protein sequence ID" value="CAA2964203.1"/>
    <property type="molecule type" value="Genomic_DNA"/>
</dbReference>
<accession>A0A8S0QCC9</accession>
<protein>
    <submittedName>
        <fullName evidence="1">Uncharacterized protein</fullName>
    </submittedName>
</protein>
<proteinExistence type="predicted"/>
<keyword evidence="2" id="KW-1185">Reference proteome</keyword>
<dbReference type="Gramene" id="OE9A027494T1">
    <property type="protein sequence ID" value="OE9A027494C1"/>
    <property type="gene ID" value="OE9A027494"/>
</dbReference>
<name>A0A8S0QCC9_OLEEU</name>
<evidence type="ECO:0000313" key="1">
    <source>
        <dbReference type="EMBL" id="CAA2964203.1"/>
    </source>
</evidence>
<dbReference type="Proteomes" id="UP000594638">
    <property type="component" value="Unassembled WGS sequence"/>
</dbReference>
<comment type="caution">
    <text evidence="1">The sequence shown here is derived from an EMBL/GenBank/DDBJ whole genome shotgun (WGS) entry which is preliminary data.</text>
</comment>